<evidence type="ECO:0000256" key="4">
    <source>
        <dbReference type="ARBA" id="ARBA00022679"/>
    </source>
</evidence>
<gene>
    <name evidence="13" type="primary">pgeF</name>
    <name evidence="13" type="ORF">ACFFSA_07680</name>
</gene>
<comment type="function">
    <text evidence="2">Purine nucleoside enzyme that catalyzes the phosphorolysis of adenosine and inosine nucleosides, yielding D-ribose 1-phosphate and the respective free bases, adenine and hypoxanthine. Also catalyzes the phosphorolysis of S-methyl-5'-thioadenosine into adenine and S-methyl-5-thio-alpha-D-ribose 1-phosphate. Also has adenosine deaminase activity.</text>
</comment>
<comment type="catalytic activity">
    <reaction evidence="10">
        <text>adenosine + phosphate = alpha-D-ribose 1-phosphate + adenine</text>
        <dbReference type="Rhea" id="RHEA:27642"/>
        <dbReference type="ChEBI" id="CHEBI:16335"/>
        <dbReference type="ChEBI" id="CHEBI:16708"/>
        <dbReference type="ChEBI" id="CHEBI:43474"/>
        <dbReference type="ChEBI" id="CHEBI:57720"/>
        <dbReference type="EC" id="2.4.2.1"/>
    </reaction>
    <physiologicalReaction direction="left-to-right" evidence="10">
        <dbReference type="Rhea" id="RHEA:27643"/>
    </physiologicalReaction>
</comment>
<evidence type="ECO:0000256" key="8">
    <source>
        <dbReference type="ARBA" id="ARBA00023008"/>
    </source>
</evidence>
<evidence type="ECO:0000256" key="3">
    <source>
        <dbReference type="ARBA" id="ARBA00007353"/>
    </source>
</evidence>
<evidence type="ECO:0000256" key="2">
    <source>
        <dbReference type="ARBA" id="ARBA00003215"/>
    </source>
</evidence>
<dbReference type="InterPro" id="IPR038371">
    <property type="entry name" value="Cu_polyphenol_OxRdtase_sf"/>
</dbReference>
<evidence type="ECO:0000256" key="1">
    <source>
        <dbReference type="ARBA" id="ARBA00000553"/>
    </source>
</evidence>
<keyword evidence="7" id="KW-0862">Zinc</keyword>
<dbReference type="InterPro" id="IPR011324">
    <property type="entry name" value="Cytotoxic_necrot_fac-like_cat"/>
</dbReference>
<proteinExistence type="inferred from homology"/>
<sequence length="236" mass="24469">MQLAPGVHVAITDRHGGVSVPPYGSRNLGGLVGDDPEAVRANRAGVAAELGVRGIVFMRQVHGADVAYVSEPFGDDPPALDGVFTTEPGLALASLGADCPAVLVADPVARMVGAAHSGRPGTEAGIASALVAAMAAKGAEPGRMVALIGPGACGRCYEVPAELRERVAARVPETWSTTSWDTPALDLRAGIEAQLRAAGLPDVRHDARCTIESEELYSHRREQPGGRFAGIIWLAR</sequence>
<comment type="caution">
    <text evidence="13">The sequence shown here is derived from an EMBL/GenBank/DDBJ whole genome shotgun (WGS) entry which is preliminary data.</text>
</comment>
<dbReference type="SUPFAM" id="SSF64438">
    <property type="entry name" value="CNF1/YfiH-like putative cysteine hydrolases"/>
    <property type="match status" value="1"/>
</dbReference>
<keyword evidence="4" id="KW-0808">Transferase</keyword>
<evidence type="ECO:0000256" key="6">
    <source>
        <dbReference type="ARBA" id="ARBA00022801"/>
    </source>
</evidence>
<dbReference type="PANTHER" id="PTHR30616:SF2">
    <property type="entry name" value="PURINE NUCLEOSIDE PHOSPHORYLASE LACC1"/>
    <property type="match status" value="1"/>
</dbReference>
<dbReference type="NCBIfam" id="TIGR00726">
    <property type="entry name" value="peptidoglycan editing factor PgeF"/>
    <property type="match status" value="1"/>
</dbReference>
<evidence type="ECO:0000256" key="7">
    <source>
        <dbReference type="ARBA" id="ARBA00022833"/>
    </source>
</evidence>
<dbReference type="Gene3D" id="3.60.140.10">
    <property type="entry name" value="CNF1/YfiH-like putative cysteine hydrolases"/>
    <property type="match status" value="1"/>
</dbReference>
<evidence type="ECO:0000256" key="5">
    <source>
        <dbReference type="ARBA" id="ARBA00022723"/>
    </source>
</evidence>
<organism evidence="13 14">
    <name type="scientific">Nonomuraea helvata</name>
    <dbReference type="NCBI Taxonomy" id="37484"/>
    <lineage>
        <taxon>Bacteria</taxon>
        <taxon>Bacillati</taxon>
        <taxon>Actinomycetota</taxon>
        <taxon>Actinomycetes</taxon>
        <taxon>Streptosporangiales</taxon>
        <taxon>Streptosporangiaceae</taxon>
        <taxon>Nonomuraea</taxon>
    </lineage>
</organism>
<accession>A0ABV5RW09</accession>
<keyword evidence="5" id="KW-0479">Metal-binding</keyword>
<comment type="catalytic activity">
    <reaction evidence="9">
        <text>adenosine + H2O + H(+) = inosine + NH4(+)</text>
        <dbReference type="Rhea" id="RHEA:24408"/>
        <dbReference type="ChEBI" id="CHEBI:15377"/>
        <dbReference type="ChEBI" id="CHEBI:15378"/>
        <dbReference type="ChEBI" id="CHEBI:16335"/>
        <dbReference type="ChEBI" id="CHEBI:17596"/>
        <dbReference type="ChEBI" id="CHEBI:28938"/>
        <dbReference type="EC" id="3.5.4.4"/>
    </reaction>
    <physiologicalReaction direction="left-to-right" evidence="9">
        <dbReference type="Rhea" id="RHEA:24409"/>
    </physiologicalReaction>
</comment>
<dbReference type="EMBL" id="JBHMBW010000004">
    <property type="protein sequence ID" value="MFB9622959.1"/>
    <property type="molecule type" value="Genomic_DNA"/>
</dbReference>
<dbReference type="Proteomes" id="UP001589532">
    <property type="component" value="Unassembled WGS sequence"/>
</dbReference>
<dbReference type="CDD" id="cd16833">
    <property type="entry name" value="YfiH"/>
    <property type="match status" value="1"/>
</dbReference>
<comment type="catalytic activity">
    <reaction evidence="11">
        <text>S-methyl-5'-thioadenosine + phosphate = 5-(methylsulfanyl)-alpha-D-ribose 1-phosphate + adenine</text>
        <dbReference type="Rhea" id="RHEA:11852"/>
        <dbReference type="ChEBI" id="CHEBI:16708"/>
        <dbReference type="ChEBI" id="CHEBI:17509"/>
        <dbReference type="ChEBI" id="CHEBI:43474"/>
        <dbReference type="ChEBI" id="CHEBI:58533"/>
        <dbReference type="EC" id="2.4.2.28"/>
    </reaction>
    <physiologicalReaction direction="left-to-right" evidence="11">
        <dbReference type="Rhea" id="RHEA:11853"/>
    </physiologicalReaction>
</comment>
<comment type="catalytic activity">
    <reaction evidence="1">
        <text>inosine + phosphate = alpha-D-ribose 1-phosphate + hypoxanthine</text>
        <dbReference type="Rhea" id="RHEA:27646"/>
        <dbReference type="ChEBI" id="CHEBI:17368"/>
        <dbReference type="ChEBI" id="CHEBI:17596"/>
        <dbReference type="ChEBI" id="CHEBI:43474"/>
        <dbReference type="ChEBI" id="CHEBI:57720"/>
        <dbReference type="EC" id="2.4.2.1"/>
    </reaction>
    <physiologicalReaction direction="left-to-right" evidence="1">
        <dbReference type="Rhea" id="RHEA:27647"/>
    </physiologicalReaction>
</comment>
<evidence type="ECO:0000256" key="11">
    <source>
        <dbReference type="ARBA" id="ARBA00049893"/>
    </source>
</evidence>
<keyword evidence="8" id="KW-0186">Copper</keyword>
<keyword evidence="6" id="KW-0378">Hydrolase</keyword>
<dbReference type="RefSeq" id="WP_345002502.1">
    <property type="nucleotide sequence ID" value="NZ_BAAAXV010000011.1"/>
</dbReference>
<evidence type="ECO:0000313" key="14">
    <source>
        <dbReference type="Proteomes" id="UP001589532"/>
    </source>
</evidence>
<evidence type="ECO:0000313" key="13">
    <source>
        <dbReference type="EMBL" id="MFB9622959.1"/>
    </source>
</evidence>
<protein>
    <recommendedName>
        <fullName evidence="12">Purine nucleoside phosphorylase</fullName>
    </recommendedName>
</protein>
<dbReference type="PANTHER" id="PTHR30616">
    <property type="entry name" value="UNCHARACTERIZED PROTEIN YFIH"/>
    <property type="match status" value="1"/>
</dbReference>
<comment type="similarity">
    <text evidence="3 12">Belongs to the purine nucleoside phosphorylase YfiH/LACC1 family.</text>
</comment>
<evidence type="ECO:0000256" key="9">
    <source>
        <dbReference type="ARBA" id="ARBA00047989"/>
    </source>
</evidence>
<evidence type="ECO:0000256" key="12">
    <source>
        <dbReference type="RuleBase" id="RU361274"/>
    </source>
</evidence>
<reference evidence="13 14" key="1">
    <citation type="submission" date="2024-09" db="EMBL/GenBank/DDBJ databases">
        <authorList>
            <person name="Sun Q."/>
            <person name="Mori K."/>
        </authorList>
    </citation>
    <scope>NUCLEOTIDE SEQUENCE [LARGE SCALE GENOMIC DNA]</scope>
    <source>
        <strain evidence="13 14">JCM 3143</strain>
    </source>
</reference>
<name>A0ABV5RW09_9ACTN</name>
<keyword evidence="14" id="KW-1185">Reference proteome</keyword>
<evidence type="ECO:0000256" key="10">
    <source>
        <dbReference type="ARBA" id="ARBA00048968"/>
    </source>
</evidence>
<dbReference type="Pfam" id="PF02578">
    <property type="entry name" value="Cu-oxidase_4"/>
    <property type="match status" value="1"/>
</dbReference>
<dbReference type="InterPro" id="IPR003730">
    <property type="entry name" value="Cu_polyphenol_OxRdtase"/>
</dbReference>